<dbReference type="CDD" id="cd00130">
    <property type="entry name" value="PAS"/>
    <property type="match status" value="2"/>
</dbReference>
<evidence type="ECO:0000256" key="2">
    <source>
        <dbReference type="ARBA" id="ARBA00006402"/>
    </source>
</evidence>
<dbReference type="InterPro" id="IPR004358">
    <property type="entry name" value="Sig_transdc_His_kin-like_C"/>
</dbReference>
<keyword evidence="14" id="KW-1185">Reference proteome</keyword>
<dbReference type="PROSITE" id="PS50113">
    <property type="entry name" value="PAC"/>
    <property type="match status" value="2"/>
</dbReference>
<dbReference type="InterPro" id="IPR013767">
    <property type="entry name" value="PAS_fold"/>
</dbReference>
<dbReference type="InterPro" id="IPR005467">
    <property type="entry name" value="His_kinase_dom"/>
</dbReference>
<dbReference type="InterPro" id="IPR001610">
    <property type="entry name" value="PAC"/>
</dbReference>
<evidence type="ECO:0000313" key="13">
    <source>
        <dbReference type="EMBL" id="MFB2936216.1"/>
    </source>
</evidence>
<dbReference type="SUPFAM" id="SSF55781">
    <property type="entry name" value="GAF domain-like"/>
    <property type="match status" value="2"/>
</dbReference>
<evidence type="ECO:0000259" key="11">
    <source>
        <dbReference type="PROSITE" id="PS50112"/>
    </source>
</evidence>
<gene>
    <name evidence="13" type="ORF">ACE1B6_13265</name>
</gene>
<evidence type="ECO:0000256" key="8">
    <source>
        <dbReference type="SAM" id="Coils"/>
    </source>
</evidence>
<evidence type="ECO:0000256" key="1">
    <source>
        <dbReference type="ARBA" id="ARBA00000085"/>
    </source>
</evidence>
<dbReference type="EMBL" id="JBHFNS010000055">
    <property type="protein sequence ID" value="MFB2936216.1"/>
    <property type="molecule type" value="Genomic_DNA"/>
</dbReference>
<dbReference type="InterPro" id="IPR016132">
    <property type="entry name" value="Phyto_chromo_attachment"/>
</dbReference>
<feature type="domain" description="Phytochrome chromophore attachment site" evidence="9">
    <location>
        <begin position="436"/>
        <end position="572"/>
    </location>
</feature>
<feature type="domain" description="PAC" evidence="12">
    <location>
        <begin position="363"/>
        <end position="416"/>
    </location>
</feature>
<dbReference type="Gene3D" id="1.10.287.130">
    <property type="match status" value="1"/>
</dbReference>
<feature type="domain" description="Histidine kinase" evidence="10">
    <location>
        <begin position="785"/>
        <end position="1025"/>
    </location>
</feature>
<dbReference type="InterPro" id="IPR029016">
    <property type="entry name" value="GAF-like_dom_sf"/>
</dbReference>
<dbReference type="InterPro" id="IPR000700">
    <property type="entry name" value="PAS-assoc_C"/>
</dbReference>
<evidence type="ECO:0000259" key="9">
    <source>
        <dbReference type="PROSITE" id="PS50046"/>
    </source>
</evidence>
<dbReference type="InterPro" id="IPR035965">
    <property type="entry name" value="PAS-like_dom_sf"/>
</dbReference>
<dbReference type="PANTHER" id="PTHR43047:SF72">
    <property type="entry name" value="OSMOSENSING HISTIDINE PROTEIN KINASE SLN1"/>
    <property type="match status" value="1"/>
</dbReference>
<dbReference type="Pfam" id="PF00989">
    <property type="entry name" value="PAS"/>
    <property type="match status" value="1"/>
</dbReference>
<dbReference type="InterPro" id="IPR003018">
    <property type="entry name" value="GAF"/>
</dbReference>
<dbReference type="InterPro" id="IPR013656">
    <property type="entry name" value="PAS_4"/>
</dbReference>
<protein>
    <recommendedName>
        <fullName evidence="3">histidine kinase</fullName>
        <ecNumber evidence="3">2.7.13.3</ecNumber>
    </recommendedName>
</protein>
<dbReference type="InterPro" id="IPR000014">
    <property type="entry name" value="PAS"/>
</dbReference>
<accession>A0ABV4YBM9</accession>
<keyword evidence="7" id="KW-0902">Two-component regulatory system</keyword>
<dbReference type="RefSeq" id="WP_413257714.1">
    <property type="nucleotide sequence ID" value="NZ_JBHFNS010000055.1"/>
</dbReference>
<dbReference type="PRINTS" id="PR00344">
    <property type="entry name" value="BCTRLSENSOR"/>
</dbReference>
<evidence type="ECO:0000259" key="10">
    <source>
        <dbReference type="PROSITE" id="PS50109"/>
    </source>
</evidence>
<feature type="domain" description="PAS" evidence="11">
    <location>
        <begin position="40"/>
        <end position="111"/>
    </location>
</feature>
<dbReference type="SMART" id="SM00086">
    <property type="entry name" value="PAC"/>
    <property type="match status" value="3"/>
</dbReference>
<reference evidence="13 14" key="1">
    <citation type="submission" date="2024-09" db="EMBL/GenBank/DDBJ databases">
        <title>Floridaenema gen nov. (Aerosakkonemataceae, Aerosakkonematales ord. nov., Cyanobacteria) from benthic tropical and subtropical fresh waters, with the description of four new species.</title>
        <authorList>
            <person name="Moretto J.A."/>
            <person name="Berthold D.E."/>
            <person name="Lefler F.W."/>
            <person name="Huang I.-S."/>
            <person name="Laughinghouse H. IV."/>
        </authorList>
    </citation>
    <scope>NUCLEOTIDE SEQUENCE [LARGE SCALE GENOMIC DNA]</scope>
    <source>
        <strain evidence="13 14">BLCC-F154</strain>
    </source>
</reference>
<dbReference type="SUPFAM" id="SSF55785">
    <property type="entry name" value="PYP-like sensor domain (PAS domain)"/>
    <property type="match status" value="3"/>
</dbReference>
<dbReference type="EC" id="2.7.13.3" evidence="3"/>
<comment type="catalytic activity">
    <reaction evidence="1">
        <text>ATP + protein L-histidine = ADP + protein N-phospho-L-histidine.</text>
        <dbReference type="EC" id="2.7.13.3"/>
    </reaction>
</comment>
<evidence type="ECO:0000256" key="4">
    <source>
        <dbReference type="ARBA" id="ARBA00022553"/>
    </source>
</evidence>
<keyword evidence="6" id="KW-0418">Kinase</keyword>
<dbReference type="PROSITE" id="PS50046">
    <property type="entry name" value="PHYTOCHROME_2"/>
    <property type="match status" value="1"/>
</dbReference>
<sequence length="1025" mass="116785">MESEGINSLYEHRFDRPVDQAQATLPILWAEQMQPQAEMDLNFRASLLTHINCAIIATNSAGSITYWNRYAEILYQWTALEAKGKNLYELMLAEGVEQQAQEIIEQLLRVGCWKGELFAKKQDGSKFWVEVTISPIKDQKGEVKGFVGVFSDATERHQVKEALRQSETTTEILFHAIPDAMFCIHKDGTILDFKTAKKVAEELSASGIVGKNISEILPEKFYKQAIYNIKEALATGEIKLFEYALVRKGNNCDFEARIIKSRDDEVLAIIRDITERKAANEQLAKSEDRYRIVSELISDFAYAAKIDRYSNFKIDWMTGAVSRITGYSCQEMANQGGWQSFIHPEDLPRYVAKIQNLLCWQSDISEYRIITKEAEIRWLRDYRQPVYCDDEARSLVIYGAAQDITERKQAEEALRQQTERERLLGMIHERIRQSLKIDEILGQAVGEVRSFLQVERVTIYQVDANGDGQFVVESAGENCSSIIGLPFKDECFKTKYAEKYRQGYVSATDDVYQANLSPCHIKMLEELNIRANLIVPIVFNNKLWGLLCAHHCTEARHWQPFEIESLQQLAVKIAIAIEQSELYQQIKTLNEELELQVQERTAELQKALEIEASLKRITDKVRDSLDENQILQTAVRELAIGLGMNSCNASVYDLEKGTSTICFEHVICGPQYKGRVAQMANFPELYHNQLLQKQYFQFCSIPINPERGRVAMLACPIVDNQGVLGDLWLVNHHDYGFSDLEIRLVQQVANQCAIAIRQARLYQAAQSQVEELAKLNQLKDDFLSTVSHELRTPMANMKMAIQMLKIAPPGDRQQRYLQILQSECNRETELINDLLDLQRLEAASYPISLEEAINIPEWLPGIVEPFMSRTQERGQILQTKMASDLPPLITDRAGLARIVAELLNNACKYTTSGGKILLNIEQEQVNINLTTESETDQECIEFPITETSVTEIISFTVTNQAEIPAEELPNVFKKFYRVPKTDLWKQGGTGLGLALVKKLVEQMDGNIDVESKAGWTTFYVKLPIR</sequence>
<organism evidence="13 14">
    <name type="scientific">Floridaenema fluviatile BLCC-F154</name>
    <dbReference type="NCBI Taxonomy" id="3153640"/>
    <lineage>
        <taxon>Bacteria</taxon>
        <taxon>Bacillati</taxon>
        <taxon>Cyanobacteriota</taxon>
        <taxon>Cyanophyceae</taxon>
        <taxon>Oscillatoriophycideae</taxon>
        <taxon>Aerosakkonematales</taxon>
        <taxon>Aerosakkonemataceae</taxon>
        <taxon>Floridanema</taxon>
        <taxon>Floridanema fluviatile</taxon>
    </lineage>
</organism>
<evidence type="ECO:0000256" key="5">
    <source>
        <dbReference type="ARBA" id="ARBA00022679"/>
    </source>
</evidence>
<dbReference type="InterPro" id="IPR036890">
    <property type="entry name" value="HATPase_C_sf"/>
</dbReference>
<dbReference type="Gene3D" id="3.30.565.10">
    <property type="entry name" value="Histidine kinase-like ATPase, C-terminal domain"/>
    <property type="match status" value="1"/>
</dbReference>
<dbReference type="Gene3D" id="3.30.450.40">
    <property type="match status" value="2"/>
</dbReference>
<proteinExistence type="inferred from homology"/>
<dbReference type="Pfam" id="PF08448">
    <property type="entry name" value="PAS_4"/>
    <property type="match status" value="1"/>
</dbReference>
<evidence type="ECO:0000256" key="6">
    <source>
        <dbReference type="ARBA" id="ARBA00022777"/>
    </source>
</evidence>
<feature type="coiled-coil region" evidence="8">
    <location>
        <begin position="579"/>
        <end position="610"/>
    </location>
</feature>
<name>A0ABV4YBM9_9CYAN</name>
<dbReference type="InterPro" id="IPR003661">
    <property type="entry name" value="HisK_dim/P_dom"/>
</dbReference>
<feature type="domain" description="PAC" evidence="12">
    <location>
        <begin position="113"/>
        <end position="165"/>
    </location>
</feature>
<dbReference type="SMART" id="SM00387">
    <property type="entry name" value="HATPase_c"/>
    <property type="match status" value="1"/>
</dbReference>
<dbReference type="PANTHER" id="PTHR43047">
    <property type="entry name" value="TWO-COMPONENT HISTIDINE PROTEIN KINASE"/>
    <property type="match status" value="1"/>
</dbReference>
<dbReference type="SUPFAM" id="SSF47384">
    <property type="entry name" value="Homodimeric domain of signal transducing histidine kinase"/>
    <property type="match status" value="1"/>
</dbReference>
<keyword evidence="5" id="KW-0808">Transferase</keyword>
<dbReference type="Proteomes" id="UP001576776">
    <property type="component" value="Unassembled WGS sequence"/>
</dbReference>
<dbReference type="SMART" id="SM00065">
    <property type="entry name" value="GAF"/>
    <property type="match status" value="2"/>
</dbReference>
<dbReference type="InterPro" id="IPR003594">
    <property type="entry name" value="HATPase_dom"/>
</dbReference>
<dbReference type="InterPro" id="IPR036097">
    <property type="entry name" value="HisK_dim/P_sf"/>
</dbReference>
<dbReference type="Pfam" id="PF01590">
    <property type="entry name" value="GAF"/>
    <property type="match status" value="2"/>
</dbReference>
<dbReference type="SMART" id="SM00091">
    <property type="entry name" value="PAS"/>
    <property type="match status" value="3"/>
</dbReference>
<dbReference type="Pfam" id="PF02518">
    <property type="entry name" value="HATPase_c"/>
    <property type="match status" value="1"/>
</dbReference>
<dbReference type="PROSITE" id="PS50109">
    <property type="entry name" value="HIS_KIN"/>
    <property type="match status" value="1"/>
</dbReference>
<keyword evidence="4" id="KW-0597">Phosphoprotein</keyword>
<dbReference type="SUPFAM" id="SSF55874">
    <property type="entry name" value="ATPase domain of HSP90 chaperone/DNA topoisomerase II/histidine kinase"/>
    <property type="match status" value="1"/>
</dbReference>
<dbReference type="NCBIfam" id="TIGR00229">
    <property type="entry name" value="sensory_box"/>
    <property type="match status" value="3"/>
</dbReference>
<dbReference type="Pfam" id="PF08447">
    <property type="entry name" value="PAS_3"/>
    <property type="match status" value="1"/>
</dbReference>
<evidence type="ECO:0000313" key="14">
    <source>
        <dbReference type="Proteomes" id="UP001576776"/>
    </source>
</evidence>
<dbReference type="Pfam" id="PF00512">
    <property type="entry name" value="HisKA"/>
    <property type="match status" value="1"/>
</dbReference>
<comment type="similarity">
    <text evidence="2">In the N-terminal section; belongs to the phytochrome family.</text>
</comment>
<dbReference type="InterPro" id="IPR013655">
    <property type="entry name" value="PAS_fold_3"/>
</dbReference>
<dbReference type="PROSITE" id="PS50112">
    <property type="entry name" value="PAS"/>
    <property type="match status" value="2"/>
</dbReference>
<evidence type="ECO:0000259" key="12">
    <source>
        <dbReference type="PROSITE" id="PS50113"/>
    </source>
</evidence>
<evidence type="ECO:0000256" key="7">
    <source>
        <dbReference type="ARBA" id="ARBA00023012"/>
    </source>
</evidence>
<comment type="caution">
    <text evidence="13">The sequence shown here is derived from an EMBL/GenBank/DDBJ whole genome shotgun (WGS) entry which is preliminary data.</text>
</comment>
<evidence type="ECO:0000256" key="3">
    <source>
        <dbReference type="ARBA" id="ARBA00012438"/>
    </source>
</evidence>
<dbReference type="Gene3D" id="3.30.450.20">
    <property type="entry name" value="PAS domain"/>
    <property type="match status" value="3"/>
</dbReference>
<feature type="domain" description="PAS" evidence="11">
    <location>
        <begin position="286"/>
        <end position="358"/>
    </location>
</feature>
<dbReference type="CDD" id="cd00082">
    <property type="entry name" value="HisKA"/>
    <property type="match status" value="1"/>
</dbReference>
<dbReference type="SMART" id="SM00388">
    <property type="entry name" value="HisKA"/>
    <property type="match status" value="1"/>
</dbReference>
<keyword evidence="8" id="KW-0175">Coiled coil</keyword>